<dbReference type="PROSITE" id="PS51379">
    <property type="entry name" value="4FE4S_FER_2"/>
    <property type="match status" value="2"/>
</dbReference>
<dbReference type="Gene3D" id="3.30.70.20">
    <property type="match status" value="1"/>
</dbReference>
<dbReference type="Pfam" id="PF12838">
    <property type="entry name" value="Fer4_7"/>
    <property type="match status" value="1"/>
</dbReference>
<dbReference type="InterPro" id="IPR007525">
    <property type="entry name" value="FrhB_FdhB_C"/>
</dbReference>
<organism evidence="2 3">
    <name type="scientific">Anaerostipes hadrus</name>
    <dbReference type="NCBI Taxonomy" id="649756"/>
    <lineage>
        <taxon>Bacteria</taxon>
        <taxon>Bacillati</taxon>
        <taxon>Bacillota</taxon>
        <taxon>Clostridia</taxon>
        <taxon>Lachnospirales</taxon>
        <taxon>Lachnospiraceae</taxon>
        <taxon>Anaerostipes</taxon>
    </lineage>
</organism>
<dbReference type="AlphaFoldDB" id="A0A173T9K1"/>
<dbReference type="Pfam" id="PF04432">
    <property type="entry name" value="FrhB_FdhB_C"/>
    <property type="match status" value="1"/>
</dbReference>
<dbReference type="InterPro" id="IPR017896">
    <property type="entry name" value="4Fe4S_Fe-S-bd"/>
</dbReference>
<dbReference type="EMBL" id="CYXT01000013">
    <property type="protein sequence ID" value="CUM98719.1"/>
    <property type="molecule type" value="Genomic_DNA"/>
</dbReference>
<sequence length="386" mass="44246">MEVFNNKGECCGCGLCTTVCKKNAIVMKEDSKGFIYPEINEELCIQCGMCTKICSYNSEEIFNTPIESYAALTKNKRVLSKSASGGVFATIAEQFIKSGGWVCGSVMEFKKGIATCYHRVTNKLNDIEKMQGSKYVQSDITDALPEIKQLISKKEKILFCGTPCQVSAVKKMAADYDELYTIDIICHGVPSVHLYNEFLKCKSSKNREICDFLFRDKSKGKGFKAKLVEEINGKKTEKIYPAHLLSYYHYFLKSLIYRENCYVCKYAKEARCSDMTIGDYWGIQKIFEGKIKMDFDQSWSCVMINDQKGKILLKNTQSAFELVRTQLNDIKQGNAQLSRPSQRTEERERILNLFENKGYKAVEKDFKRKLGLKYYGLLLRNYIYGR</sequence>
<name>A0A173T9K1_ANAHA</name>
<proteinExistence type="predicted"/>
<feature type="domain" description="4Fe-4S ferredoxin-type" evidence="1">
    <location>
        <begin position="35"/>
        <end position="64"/>
    </location>
</feature>
<dbReference type="PANTHER" id="PTHR43193:SF2">
    <property type="entry name" value="POLYFERREDOXIN PROTEIN FWDF"/>
    <property type="match status" value="1"/>
</dbReference>
<gene>
    <name evidence="2" type="ORF">ERS852425_01879</name>
</gene>
<dbReference type="Proteomes" id="UP000095598">
    <property type="component" value="Unassembled WGS sequence"/>
</dbReference>
<dbReference type="RefSeq" id="WP_022091507.1">
    <property type="nucleotide sequence ID" value="NZ_CYXT01000013.1"/>
</dbReference>
<evidence type="ECO:0000313" key="2">
    <source>
        <dbReference type="EMBL" id="CUM98719.1"/>
    </source>
</evidence>
<dbReference type="PANTHER" id="PTHR43193">
    <property type="match status" value="1"/>
</dbReference>
<evidence type="ECO:0000259" key="1">
    <source>
        <dbReference type="PROSITE" id="PS51379"/>
    </source>
</evidence>
<dbReference type="SUPFAM" id="SSF54862">
    <property type="entry name" value="4Fe-4S ferredoxins"/>
    <property type="match status" value="1"/>
</dbReference>
<protein>
    <submittedName>
        <fullName evidence="2">F420H2 dehydrogenase subunit F</fullName>
    </submittedName>
</protein>
<accession>A0A173T9K1</accession>
<evidence type="ECO:0000313" key="3">
    <source>
        <dbReference type="Proteomes" id="UP000095598"/>
    </source>
</evidence>
<reference evidence="2 3" key="1">
    <citation type="submission" date="2015-09" db="EMBL/GenBank/DDBJ databases">
        <authorList>
            <consortium name="Pathogen Informatics"/>
        </authorList>
    </citation>
    <scope>NUCLEOTIDE SEQUENCE [LARGE SCALE GENOMIC DNA]</scope>
    <source>
        <strain evidence="2 3">2789STDY5608868</strain>
    </source>
</reference>
<dbReference type="InterPro" id="IPR052977">
    <property type="entry name" value="Polyferredoxin-like_ET"/>
</dbReference>
<feature type="domain" description="4Fe-4S ferredoxin-type" evidence="1">
    <location>
        <begin position="1"/>
        <end position="30"/>
    </location>
</feature>